<reference evidence="1 2" key="1">
    <citation type="submission" date="2018-06" db="EMBL/GenBank/DDBJ databases">
        <authorList>
            <consortium name="Pathogen Informatics"/>
            <person name="Doyle S."/>
        </authorList>
    </citation>
    <scope>NUCLEOTIDE SEQUENCE [LARGE SCALE GENOMIC DNA]</scope>
    <source>
        <strain evidence="1 2">NCTC11413</strain>
    </source>
</reference>
<gene>
    <name evidence="1" type="ORF">NCTC11413_00721</name>
</gene>
<evidence type="ECO:0000313" key="1">
    <source>
        <dbReference type="EMBL" id="STO37608.1"/>
    </source>
</evidence>
<dbReference type="EMBL" id="UGGZ01000001">
    <property type="protein sequence ID" value="STO37608.1"/>
    <property type="molecule type" value="Genomic_DNA"/>
</dbReference>
<dbReference type="Proteomes" id="UP000254232">
    <property type="component" value="Unassembled WGS sequence"/>
</dbReference>
<proteinExistence type="predicted"/>
<organism evidence="1 2">
    <name type="scientific">Gallibacterium anatis</name>
    <dbReference type="NCBI Taxonomy" id="750"/>
    <lineage>
        <taxon>Bacteria</taxon>
        <taxon>Pseudomonadati</taxon>
        <taxon>Pseudomonadota</taxon>
        <taxon>Gammaproteobacteria</taxon>
        <taxon>Pasteurellales</taxon>
        <taxon>Pasteurellaceae</taxon>
        <taxon>Gallibacterium</taxon>
    </lineage>
</organism>
<protein>
    <submittedName>
        <fullName evidence="1">Uncharacterized protein</fullName>
    </submittedName>
</protein>
<dbReference type="RefSeq" id="WP_018346000.1">
    <property type="nucleotide sequence ID" value="NZ_UGGZ01000001.1"/>
</dbReference>
<dbReference type="AlphaFoldDB" id="A0A377H5H3"/>
<sequence length="76" mass="8774">MTYQNENYEMIKQILLNEQLGNPKKLKLYVVEGSLSDEDKSQIRQAVFDNAINLKHLNPSELTNELIKSIKIINQA</sequence>
<dbReference type="GeneID" id="77264120"/>
<accession>A0A377H5H3</accession>
<name>A0A377H5H3_9PAST</name>
<evidence type="ECO:0000313" key="2">
    <source>
        <dbReference type="Proteomes" id="UP000254232"/>
    </source>
</evidence>